<keyword evidence="6" id="KW-0560">Oxidoreductase</keyword>
<dbReference type="InterPro" id="IPR011992">
    <property type="entry name" value="EF-hand-dom_pair"/>
</dbReference>
<dbReference type="Gene3D" id="2.60.120.620">
    <property type="entry name" value="q2cbj1_9rhob like domain"/>
    <property type="match status" value="1"/>
</dbReference>
<comment type="caution">
    <text evidence="10">The sequence shown here is derived from an EMBL/GenBank/DDBJ whole genome shotgun (WGS) entry which is preliminary data.</text>
</comment>
<keyword evidence="10" id="KW-0812">Transmembrane</keyword>
<keyword evidence="11" id="KW-1185">Reference proteome</keyword>
<keyword evidence="7" id="KW-0408">Iron</keyword>
<dbReference type="InterPro" id="IPR045054">
    <property type="entry name" value="P4HA-like"/>
</dbReference>
<dbReference type="InterPro" id="IPR044862">
    <property type="entry name" value="Pro_4_hyd_alph_FE2OG_OXY"/>
</dbReference>
<comment type="cofactor">
    <cofactor evidence="1">
        <name>L-ascorbate</name>
        <dbReference type="ChEBI" id="CHEBI:38290"/>
    </cofactor>
</comment>
<dbReference type="InterPro" id="IPR005123">
    <property type="entry name" value="Oxoglu/Fe-dep_dioxygenase_dom"/>
</dbReference>
<evidence type="ECO:0000256" key="2">
    <source>
        <dbReference type="ARBA" id="ARBA00022723"/>
    </source>
</evidence>
<dbReference type="PANTHER" id="PTHR10869:SF246">
    <property type="entry name" value="TRANSMEMBRANE PROLYL 4-HYDROXYLASE"/>
    <property type="match status" value="1"/>
</dbReference>
<feature type="domain" description="Fe2OG dioxygenase" evidence="9">
    <location>
        <begin position="441"/>
        <end position="587"/>
    </location>
</feature>
<keyword evidence="3" id="KW-0106">Calcium</keyword>
<evidence type="ECO:0000256" key="4">
    <source>
        <dbReference type="ARBA" id="ARBA00022896"/>
    </source>
</evidence>
<accession>A0A2B4SDL2</accession>
<evidence type="ECO:0000256" key="8">
    <source>
        <dbReference type="SAM" id="MobiDB-lite"/>
    </source>
</evidence>
<protein>
    <submittedName>
        <fullName evidence="10">Transmembrane prolyl 4-hydroxylase</fullName>
    </submittedName>
</protein>
<evidence type="ECO:0000313" key="11">
    <source>
        <dbReference type="Proteomes" id="UP000225706"/>
    </source>
</evidence>
<dbReference type="Pfam" id="PF25815">
    <property type="entry name" value="CTHRC1_C"/>
    <property type="match status" value="1"/>
</dbReference>
<feature type="compositionally biased region" description="Basic and acidic residues" evidence="8">
    <location>
        <begin position="14"/>
        <end position="39"/>
    </location>
</feature>
<dbReference type="GO" id="GO:0005506">
    <property type="term" value="F:iron ion binding"/>
    <property type="evidence" value="ECO:0007669"/>
    <property type="project" value="InterPro"/>
</dbReference>
<dbReference type="Pfam" id="PF13640">
    <property type="entry name" value="2OG-FeII_Oxy_3"/>
    <property type="match status" value="1"/>
</dbReference>
<evidence type="ECO:0000313" key="10">
    <source>
        <dbReference type="EMBL" id="PFX27971.1"/>
    </source>
</evidence>
<gene>
    <name evidence="10" type="primary">P4htm</name>
    <name evidence="10" type="ORF">AWC38_SpisGene7308</name>
</gene>
<keyword evidence="2" id="KW-0479">Metal-binding</keyword>
<dbReference type="GO" id="GO:0031418">
    <property type="term" value="F:L-ascorbic acid binding"/>
    <property type="evidence" value="ECO:0007669"/>
    <property type="project" value="UniProtKB-KW"/>
</dbReference>
<dbReference type="GO" id="GO:0005783">
    <property type="term" value="C:endoplasmic reticulum"/>
    <property type="evidence" value="ECO:0007669"/>
    <property type="project" value="TreeGrafter"/>
</dbReference>
<dbReference type="PROSITE" id="PS00018">
    <property type="entry name" value="EF_HAND_1"/>
    <property type="match status" value="1"/>
</dbReference>
<evidence type="ECO:0000256" key="5">
    <source>
        <dbReference type="ARBA" id="ARBA00022964"/>
    </source>
</evidence>
<dbReference type="SMART" id="SM00702">
    <property type="entry name" value="P4Hc"/>
    <property type="match status" value="1"/>
</dbReference>
<keyword evidence="10" id="KW-0472">Membrane</keyword>
<dbReference type="SUPFAM" id="SSF47473">
    <property type="entry name" value="EF-hand"/>
    <property type="match status" value="1"/>
</dbReference>
<evidence type="ECO:0000256" key="6">
    <source>
        <dbReference type="ARBA" id="ARBA00023002"/>
    </source>
</evidence>
<reference evidence="11" key="1">
    <citation type="journal article" date="2017" name="bioRxiv">
        <title>Comparative analysis of the genomes of Stylophora pistillata and Acropora digitifera provides evidence for extensive differences between species of corals.</title>
        <authorList>
            <person name="Voolstra C.R."/>
            <person name="Li Y."/>
            <person name="Liew Y.J."/>
            <person name="Baumgarten S."/>
            <person name="Zoccola D."/>
            <person name="Flot J.-F."/>
            <person name="Tambutte S."/>
            <person name="Allemand D."/>
            <person name="Aranda M."/>
        </authorList>
    </citation>
    <scope>NUCLEOTIDE SEQUENCE [LARGE SCALE GENOMIC DNA]</scope>
</reference>
<proteinExistence type="predicted"/>
<dbReference type="InterPro" id="IPR057873">
    <property type="entry name" value="CTHRC1_C"/>
</dbReference>
<dbReference type="InterPro" id="IPR018247">
    <property type="entry name" value="EF_Hand_1_Ca_BS"/>
</dbReference>
<dbReference type="GO" id="GO:0004656">
    <property type="term" value="F:procollagen-proline 4-dioxygenase activity"/>
    <property type="evidence" value="ECO:0007669"/>
    <property type="project" value="TreeGrafter"/>
</dbReference>
<keyword evidence="5" id="KW-0223">Dioxygenase</keyword>
<dbReference type="PANTHER" id="PTHR10869">
    <property type="entry name" value="PROLYL 4-HYDROXYLASE ALPHA SUBUNIT"/>
    <property type="match status" value="1"/>
</dbReference>
<feature type="region of interest" description="Disordered" evidence="8">
    <location>
        <begin position="14"/>
        <end position="41"/>
    </location>
</feature>
<name>A0A2B4SDL2_STYPI</name>
<dbReference type="OrthoDB" id="420380at2759"/>
<dbReference type="Proteomes" id="UP000225706">
    <property type="component" value="Unassembled WGS sequence"/>
</dbReference>
<keyword evidence="4" id="KW-0847">Vitamin C</keyword>
<dbReference type="AlphaFoldDB" id="A0A2B4SDL2"/>
<dbReference type="PROSITE" id="PS51471">
    <property type="entry name" value="FE2OG_OXY"/>
    <property type="match status" value="1"/>
</dbReference>
<evidence type="ECO:0000259" key="9">
    <source>
        <dbReference type="PROSITE" id="PS51471"/>
    </source>
</evidence>
<evidence type="ECO:0000256" key="3">
    <source>
        <dbReference type="ARBA" id="ARBA00022837"/>
    </source>
</evidence>
<evidence type="ECO:0000256" key="1">
    <source>
        <dbReference type="ARBA" id="ARBA00001961"/>
    </source>
</evidence>
<organism evidence="10 11">
    <name type="scientific">Stylophora pistillata</name>
    <name type="common">Smooth cauliflower coral</name>
    <dbReference type="NCBI Taxonomy" id="50429"/>
    <lineage>
        <taxon>Eukaryota</taxon>
        <taxon>Metazoa</taxon>
        <taxon>Cnidaria</taxon>
        <taxon>Anthozoa</taxon>
        <taxon>Hexacorallia</taxon>
        <taxon>Scleractinia</taxon>
        <taxon>Astrocoeniina</taxon>
        <taxon>Pocilloporidae</taxon>
        <taxon>Stylophora</taxon>
    </lineage>
</organism>
<sequence>MDYRDGMEHLDGMDYRDGMAHPDPRGKWDHQGHQEKKGDAGTQRRWKQCFWNHINSETDNGLVLECAFTKAAPNTYLYVVNMGNIRIAYCTNCCMRWFFTFNDIECRAPAAIDAVVYQNSNLNIHRSANIDGYCAGIGKGLVCVGLHVGQCHGYGSSNAAYTGWNSVSRIIIEECCEGPPGQPGTPGTPGVPGTPGTSAYCGCGQSVAGNSRRWKQCTWVHDNTKDGRDNGQVHSHFDDVQGPCVVRRTKLPRLDPVKVGFVQQIELIKGELPFTVKTLSVRPPIFEIPAFLNEAEINRVLAMAEHGRLENSDVFHHSMDDLLSQTSFDHWDLNRDDLINSDEVIAGMRYFWDLHFATEDVKKMLTTLNIGKVKSGWIHRSEFVPADIMKYMKQVGSLEPKVKGRHSNQTYIEFAADDPISTTLDVKKAALTGLPIEIIKGSETPVAVRYGPGGHYHCHYDSHPLHAEATCCHRRSLDKCRICRYITILYFLNDVAGGGQTAFPIADSDTFNQQTWMRKSNYLSNLSAYCSKANLRVTPKRGTAIMWYNHVTDKTSGWISSLDLRSYHGGCDVLGGHKWIVNNWINIIGRNWDDLRTWNDKNSIVK</sequence>
<dbReference type="EMBL" id="LSMT01000092">
    <property type="protein sequence ID" value="PFX27971.1"/>
    <property type="molecule type" value="Genomic_DNA"/>
</dbReference>
<dbReference type="InterPro" id="IPR006620">
    <property type="entry name" value="Pro_4_hyd_alph"/>
</dbReference>
<evidence type="ECO:0000256" key="7">
    <source>
        <dbReference type="ARBA" id="ARBA00023004"/>
    </source>
</evidence>